<sequence length="150" mass="16574">MYLCDGYVDGKRSGKGPGSEMATSEDDGRSEREKSGKHRGRGTGIINPAHDLHRSGGMNRGSMTDLEHRRKPGTHDAHDGSHSDSSRSSSRGKKKDRKGKHHSGNKKHGGGDRSRSGSHSRHGDSKSKNRDHSLSKGRGNHDRREKYRRD</sequence>
<evidence type="ECO:0000313" key="2">
    <source>
        <dbReference type="EMBL" id="CAF0776121.1"/>
    </source>
</evidence>
<feature type="compositionally biased region" description="Basic residues" evidence="1">
    <location>
        <begin position="90"/>
        <end position="108"/>
    </location>
</feature>
<dbReference type="Proteomes" id="UP000677228">
    <property type="component" value="Unassembled WGS sequence"/>
</dbReference>
<dbReference type="AlphaFoldDB" id="A0A813R6Y6"/>
<evidence type="ECO:0000313" key="6">
    <source>
        <dbReference type="Proteomes" id="UP000663829"/>
    </source>
</evidence>
<gene>
    <name evidence="2" type="ORF">GPM918_LOCUS2201</name>
    <name evidence="3" type="ORF">OVA965_LOCUS5308</name>
    <name evidence="4" type="ORF">SRO942_LOCUS2201</name>
    <name evidence="5" type="ORF">TMI583_LOCUS5306</name>
</gene>
<keyword evidence="6" id="KW-1185">Reference proteome</keyword>
<feature type="compositionally biased region" description="Basic and acidic residues" evidence="1">
    <location>
        <begin position="65"/>
        <end position="85"/>
    </location>
</feature>
<feature type="region of interest" description="Disordered" evidence="1">
    <location>
        <begin position="1"/>
        <end position="150"/>
    </location>
</feature>
<dbReference type="Proteomes" id="UP000681722">
    <property type="component" value="Unassembled WGS sequence"/>
</dbReference>
<name>A0A813R6Y6_9BILA</name>
<protein>
    <submittedName>
        <fullName evidence="2">Uncharacterized protein</fullName>
    </submittedName>
</protein>
<reference evidence="2" key="1">
    <citation type="submission" date="2021-02" db="EMBL/GenBank/DDBJ databases">
        <authorList>
            <person name="Nowell W R."/>
        </authorList>
    </citation>
    <scope>NUCLEOTIDE SEQUENCE</scope>
</reference>
<dbReference type="Proteomes" id="UP000682733">
    <property type="component" value="Unassembled WGS sequence"/>
</dbReference>
<dbReference type="EMBL" id="CAJNOQ010000235">
    <property type="protein sequence ID" value="CAF0776121.1"/>
    <property type="molecule type" value="Genomic_DNA"/>
</dbReference>
<dbReference type="EMBL" id="CAJOBA010001483">
    <property type="protein sequence ID" value="CAF3598207.1"/>
    <property type="molecule type" value="Genomic_DNA"/>
</dbReference>
<dbReference type="Proteomes" id="UP000663829">
    <property type="component" value="Unassembled WGS sequence"/>
</dbReference>
<comment type="caution">
    <text evidence="2">The sequence shown here is derived from an EMBL/GenBank/DDBJ whole genome shotgun (WGS) entry which is preliminary data.</text>
</comment>
<dbReference type="EMBL" id="CAJNOK010001483">
    <property type="protein sequence ID" value="CAF0814264.1"/>
    <property type="molecule type" value="Genomic_DNA"/>
</dbReference>
<feature type="compositionally biased region" description="Basic and acidic residues" evidence="1">
    <location>
        <begin position="109"/>
        <end position="150"/>
    </location>
</feature>
<proteinExistence type="predicted"/>
<organism evidence="2 6">
    <name type="scientific">Didymodactylos carnosus</name>
    <dbReference type="NCBI Taxonomy" id="1234261"/>
    <lineage>
        <taxon>Eukaryota</taxon>
        <taxon>Metazoa</taxon>
        <taxon>Spiralia</taxon>
        <taxon>Gnathifera</taxon>
        <taxon>Rotifera</taxon>
        <taxon>Eurotatoria</taxon>
        <taxon>Bdelloidea</taxon>
        <taxon>Philodinida</taxon>
        <taxon>Philodinidae</taxon>
        <taxon>Didymodactylos</taxon>
    </lineage>
</organism>
<evidence type="ECO:0000256" key="1">
    <source>
        <dbReference type="SAM" id="MobiDB-lite"/>
    </source>
</evidence>
<evidence type="ECO:0000313" key="5">
    <source>
        <dbReference type="EMBL" id="CAF3598207.1"/>
    </source>
</evidence>
<dbReference type="EMBL" id="CAJOBC010000235">
    <property type="protein sequence ID" value="CAF3558677.1"/>
    <property type="molecule type" value="Genomic_DNA"/>
</dbReference>
<evidence type="ECO:0000313" key="3">
    <source>
        <dbReference type="EMBL" id="CAF0814264.1"/>
    </source>
</evidence>
<accession>A0A813R6Y6</accession>
<evidence type="ECO:0000313" key="4">
    <source>
        <dbReference type="EMBL" id="CAF3558677.1"/>
    </source>
</evidence>